<keyword evidence="2" id="KW-1185">Reference proteome</keyword>
<name>A0A2D3UVV6_9PEZI</name>
<dbReference type="Proteomes" id="UP000225277">
    <property type="component" value="Unassembled WGS sequence"/>
</dbReference>
<protein>
    <submittedName>
        <fullName evidence="1">Uncharacterized protein</fullName>
    </submittedName>
</protein>
<organism evidence="1 2">
    <name type="scientific">Ramularia collo-cygni</name>
    <dbReference type="NCBI Taxonomy" id="112498"/>
    <lineage>
        <taxon>Eukaryota</taxon>
        <taxon>Fungi</taxon>
        <taxon>Dikarya</taxon>
        <taxon>Ascomycota</taxon>
        <taxon>Pezizomycotina</taxon>
        <taxon>Dothideomycetes</taxon>
        <taxon>Dothideomycetidae</taxon>
        <taxon>Mycosphaerellales</taxon>
        <taxon>Mycosphaerellaceae</taxon>
        <taxon>Ramularia</taxon>
    </lineage>
</organism>
<sequence length="233" mass="26027">MSIPKRPAPSEFDGSPAPLKKRANWTDILTIIVGRRYEQETQLAGSSEKIITLRDGDVVCFQQYVECLYNDAVDFEALVGCEMVTINNVRKAKTPDQGKAAVLSMCKLWDEAYHLRDVKLKNDVMDGLIRMVSEQGFAIGLETVKFVGKYVKPGSALRRWLVDALAPTLYPKPLKDFGTEYPQTIVMDLLIKCSEIIGTLGGRKKGTPQLSDCIAYHENDDVEIVREAKVVVD</sequence>
<reference evidence="1 2" key="1">
    <citation type="submission" date="2016-03" db="EMBL/GenBank/DDBJ databases">
        <authorList>
            <person name="Ploux O."/>
        </authorList>
    </citation>
    <scope>NUCLEOTIDE SEQUENCE [LARGE SCALE GENOMIC DNA]</scope>
    <source>
        <strain evidence="1 2">URUG2</strain>
    </source>
</reference>
<dbReference type="EMBL" id="FJUY01000001">
    <property type="protein sequence ID" value="CZT15156.1"/>
    <property type="molecule type" value="Genomic_DNA"/>
</dbReference>
<accession>A0A2D3UVV6</accession>
<dbReference type="GeneID" id="35606679"/>
<gene>
    <name evidence="1" type="ORF">RCC_12121</name>
</gene>
<evidence type="ECO:0000313" key="1">
    <source>
        <dbReference type="EMBL" id="CZT15156.1"/>
    </source>
</evidence>
<evidence type="ECO:0000313" key="2">
    <source>
        <dbReference type="Proteomes" id="UP000225277"/>
    </source>
</evidence>
<dbReference type="AlphaFoldDB" id="A0A2D3UVV6"/>
<proteinExistence type="predicted"/>
<dbReference type="RefSeq" id="XP_023622053.1">
    <property type="nucleotide sequence ID" value="XM_023766285.1"/>
</dbReference>